<proteinExistence type="predicted"/>
<dbReference type="RefSeq" id="XP_005831974.1">
    <property type="nucleotide sequence ID" value="XM_005831917.1"/>
</dbReference>
<keyword evidence="3" id="KW-1185">Reference proteome</keyword>
<dbReference type="SUPFAM" id="SSF53335">
    <property type="entry name" value="S-adenosyl-L-methionine-dependent methyltransferases"/>
    <property type="match status" value="1"/>
</dbReference>
<reference evidence="1 3" key="1">
    <citation type="journal article" date="2012" name="Nature">
        <title>Algal genomes reveal evolutionary mosaicism and the fate of nucleomorphs.</title>
        <authorList>
            <consortium name="DOE Joint Genome Institute"/>
            <person name="Curtis B.A."/>
            <person name="Tanifuji G."/>
            <person name="Burki F."/>
            <person name="Gruber A."/>
            <person name="Irimia M."/>
            <person name="Maruyama S."/>
            <person name="Arias M.C."/>
            <person name="Ball S.G."/>
            <person name="Gile G.H."/>
            <person name="Hirakawa Y."/>
            <person name="Hopkins J.F."/>
            <person name="Kuo A."/>
            <person name="Rensing S.A."/>
            <person name="Schmutz J."/>
            <person name="Symeonidi A."/>
            <person name="Elias M."/>
            <person name="Eveleigh R.J."/>
            <person name="Herman E.K."/>
            <person name="Klute M.J."/>
            <person name="Nakayama T."/>
            <person name="Obornik M."/>
            <person name="Reyes-Prieto A."/>
            <person name="Armbrust E.V."/>
            <person name="Aves S.J."/>
            <person name="Beiko R.G."/>
            <person name="Coutinho P."/>
            <person name="Dacks J.B."/>
            <person name="Durnford D.G."/>
            <person name="Fast N.M."/>
            <person name="Green B.R."/>
            <person name="Grisdale C.J."/>
            <person name="Hempel F."/>
            <person name="Henrissat B."/>
            <person name="Hoppner M.P."/>
            <person name="Ishida K."/>
            <person name="Kim E."/>
            <person name="Koreny L."/>
            <person name="Kroth P.G."/>
            <person name="Liu Y."/>
            <person name="Malik S.B."/>
            <person name="Maier U.G."/>
            <person name="McRose D."/>
            <person name="Mock T."/>
            <person name="Neilson J.A."/>
            <person name="Onodera N.T."/>
            <person name="Poole A.M."/>
            <person name="Pritham E.J."/>
            <person name="Richards T.A."/>
            <person name="Rocap G."/>
            <person name="Roy S.W."/>
            <person name="Sarai C."/>
            <person name="Schaack S."/>
            <person name="Shirato S."/>
            <person name="Slamovits C.H."/>
            <person name="Spencer D.F."/>
            <person name="Suzuki S."/>
            <person name="Worden A.Z."/>
            <person name="Zauner S."/>
            <person name="Barry K."/>
            <person name="Bell C."/>
            <person name="Bharti A.K."/>
            <person name="Crow J.A."/>
            <person name="Grimwood J."/>
            <person name="Kramer R."/>
            <person name="Lindquist E."/>
            <person name="Lucas S."/>
            <person name="Salamov A."/>
            <person name="McFadden G.I."/>
            <person name="Lane C.E."/>
            <person name="Keeling P.J."/>
            <person name="Gray M.W."/>
            <person name="Grigoriev I.V."/>
            <person name="Archibald J.M."/>
        </authorList>
    </citation>
    <scope>NUCLEOTIDE SEQUENCE</scope>
    <source>
        <strain evidence="1 3">CCMP2712</strain>
    </source>
</reference>
<dbReference type="OrthoDB" id="413520at2759"/>
<dbReference type="EMBL" id="JH993001">
    <property type="protein sequence ID" value="EKX44994.1"/>
    <property type="molecule type" value="Genomic_DNA"/>
</dbReference>
<dbReference type="GeneID" id="17301683"/>
<evidence type="ECO:0008006" key="4">
    <source>
        <dbReference type="Google" id="ProtNLM"/>
    </source>
</evidence>
<dbReference type="STRING" id="905079.L1JA68"/>
<reference evidence="3" key="2">
    <citation type="submission" date="2012-11" db="EMBL/GenBank/DDBJ databases">
        <authorList>
            <person name="Kuo A."/>
            <person name="Curtis B.A."/>
            <person name="Tanifuji G."/>
            <person name="Burki F."/>
            <person name="Gruber A."/>
            <person name="Irimia M."/>
            <person name="Maruyama S."/>
            <person name="Arias M.C."/>
            <person name="Ball S.G."/>
            <person name="Gile G.H."/>
            <person name="Hirakawa Y."/>
            <person name="Hopkins J.F."/>
            <person name="Rensing S.A."/>
            <person name="Schmutz J."/>
            <person name="Symeonidi A."/>
            <person name="Elias M."/>
            <person name="Eveleigh R.J."/>
            <person name="Herman E.K."/>
            <person name="Klute M.J."/>
            <person name="Nakayama T."/>
            <person name="Obornik M."/>
            <person name="Reyes-Prieto A."/>
            <person name="Armbrust E.V."/>
            <person name="Aves S.J."/>
            <person name="Beiko R.G."/>
            <person name="Coutinho P."/>
            <person name="Dacks J.B."/>
            <person name="Durnford D.G."/>
            <person name="Fast N.M."/>
            <person name="Green B.R."/>
            <person name="Grisdale C."/>
            <person name="Hempe F."/>
            <person name="Henrissat B."/>
            <person name="Hoppner M.P."/>
            <person name="Ishida K.-I."/>
            <person name="Kim E."/>
            <person name="Koreny L."/>
            <person name="Kroth P.G."/>
            <person name="Liu Y."/>
            <person name="Malik S.-B."/>
            <person name="Maier U.G."/>
            <person name="McRose D."/>
            <person name="Mock T."/>
            <person name="Neilson J.A."/>
            <person name="Onodera N.T."/>
            <person name="Poole A.M."/>
            <person name="Pritham E.J."/>
            <person name="Richards T.A."/>
            <person name="Rocap G."/>
            <person name="Roy S.W."/>
            <person name="Sarai C."/>
            <person name="Schaack S."/>
            <person name="Shirato S."/>
            <person name="Slamovits C.H."/>
            <person name="Spencer D.F."/>
            <person name="Suzuki S."/>
            <person name="Worden A.Z."/>
            <person name="Zauner S."/>
            <person name="Barry K."/>
            <person name="Bell C."/>
            <person name="Bharti A.K."/>
            <person name="Crow J.A."/>
            <person name="Grimwood J."/>
            <person name="Kramer R."/>
            <person name="Lindquist E."/>
            <person name="Lucas S."/>
            <person name="Salamov A."/>
            <person name="McFadden G.I."/>
            <person name="Lane C.E."/>
            <person name="Keeling P.J."/>
            <person name="Gray M.W."/>
            <person name="Grigoriev I.V."/>
            <person name="Archibald J.M."/>
        </authorList>
    </citation>
    <scope>NUCLEOTIDE SEQUENCE</scope>
    <source>
        <strain evidence="3">CCMP2712</strain>
    </source>
</reference>
<dbReference type="Pfam" id="PF10294">
    <property type="entry name" value="Methyltransf_16"/>
    <property type="match status" value="1"/>
</dbReference>
<evidence type="ECO:0000313" key="1">
    <source>
        <dbReference type="EMBL" id="EKX44994.1"/>
    </source>
</evidence>
<evidence type="ECO:0000313" key="3">
    <source>
        <dbReference type="Proteomes" id="UP000011087"/>
    </source>
</evidence>
<dbReference type="CDD" id="cd02440">
    <property type="entry name" value="AdoMet_MTases"/>
    <property type="match status" value="1"/>
</dbReference>
<dbReference type="InterPro" id="IPR029063">
    <property type="entry name" value="SAM-dependent_MTases_sf"/>
</dbReference>
<dbReference type="AlphaFoldDB" id="L1JA68"/>
<dbReference type="Proteomes" id="UP000011087">
    <property type="component" value="Unassembled WGS sequence"/>
</dbReference>
<organism evidence="1">
    <name type="scientific">Guillardia theta (strain CCMP2712)</name>
    <name type="common">Cryptophyte</name>
    <dbReference type="NCBI Taxonomy" id="905079"/>
    <lineage>
        <taxon>Eukaryota</taxon>
        <taxon>Cryptophyceae</taxon>
        <taxon>Pyrenomonadales</taxon>
        <taxon>Geminigeraceae</taxon>
        <taxon>Guillardia</taxon>
    </lineage>
</organism>
<dbReference type="KEGG" id="gtt:GUITHDRAFT_109040"/>
<dbReference type="EnsemblProtists" id="EKX44994">
    <property type="protein sequence ID" value="EKX44994"/>
    <property type="gene ID" value="GUITHDRAFT_109040"/>
</dbReference>
<dbReference type="eggNOG" id="KOG2793">
    <property type="taxonomic scope" value="Eukaryota"/>
</dbReference>
<protein>
    <recommendedName>
        <fullName evidence="4">FAM86 N-terminal domain-containing protein</fullName>
    </recommendedName>
</protein>
<reference evidence="2" key="3">
    <citation type="submission" date="2015-06" db="UniProtKB">
        <authorList>
            <consortium name="EnsemblProtists"/>
        </authorList>
    </citation>
    <scope>IDENTIFICATION</scope>
</reference>
<gene>
    <name evidence="1" type="ORF">GUITHDRAFT_109040</name>
</gene>
<dbReference type="PaxDb" id="55529-EKX44994"/>
<dbReference type="PANTHER" id="PTHR14614">
    <property type="entry name" value="HEPATOCELLULAR CARCINOMA-ASSOCIATED ANTIGEN"/>
    <property type="match status" value="1"/>
</dbReference>
<dbReference type="InterPro" id="IPR019410">
    <property type="entry name" value="Methyltransf_16"/>
</dbReference>
<evidence type="ECO:0000313" key="2">
    <source>
        <dbReference type="EnsemblProtists" id="EKX44994"/>
    </source>
</evidence>
<accession>L1JA68</accession>
<sequence length="287" mass="32046">MTDLKQSIGDMKKLSRTKVVENLCLLDQYELSLALMELKRALQCDQDRLAAYELYEMNQTIKHTLELPLSGQYAHVRIKIHEDRSYGSQPTCKGDGTLKTGGVVWDAAYCLVDLISQLGMESFRGRRVLELGAGCGFVGLAAASLGAIVTLTDRSDHLENLSKNADLNTSMENVVDVAALDWDDREAARRFSEPFDWILASDVVYEQDSHSSLRDLLHSLVGHETIVLISYESRTEKHDAFFTSLERDPAFHDGRDPGLEDLCHRACEPDVCILAPDVVEDAATLER</sequence>
<name>L1JA68_GUITC</name>
<dbReference type="PANTHER" id="PTHR14614:SF163">
    <property type="entry name" value="METHYLTRANSFERASE SMALL DOMAIN-CONTAINING PROTEIN"/>
    <property type="match status" value="1"/>
</dbReference>
<dbReference type="Gene3D" id="3.40.50.150">
    <property type="entry name" value="Vaccinia Virus protein VP39"/>
    <property type="match status" value="1"/>
</dbReference>
<dbReference type="HOGENOM" id="CLU_971293_0_0_1"/>